<feature type="compositionally biased region" description="Low complexity" evidence="1">
    <location>
        <begin position="144"/>
        <end position="174"/>
    </location>
</feature>
<sequence>MVVHVSFVSMYLQGNCVHFATRTLGLITPDKVVGERNQESGGGIRSLLETLLPHRRPPYTAVGPTASKDRRCRQTCRTLRARTTTISLPSLDVNLRPLGHKFPLSSLMGYEDSFLGFAHGDPGGHGRRGGLARFCCTAEGVAHSPPTMAAPAPAPATDPNSAADAANESDSQEQQGDDDT</sequence>
<evidence type="ECO:0000256" key="1">
    <source>
        <dbReference type="SAM" id="MobiDB-lite"/>
    </source>
</evidence>
<comment type="caution">
    <text evidence="2">The sequence shown here is derived from an EMBL/GenBank/DDBJ whole genome shotgun (WGS) entry which is preliminary data.</text>
</comment>
<feature type="region of interest" description="Disordered" evidence="1">
    <location>
        <begin position="143"/>
        <end position="180"/>
    </location>
</feature>
<reference evidence="2 3" key="1">
    <citation type="submission" date="2016-07" db="EMBL/GenBank/DDBJ databases">
        <title>Pervasive Adenine N6-methylation of Active Genes in Fungi.</title>
        <authorList>
            <consortium name="DOE Joint Genome Institute"/>
            <person name="Mondo S.J."/>
            <person name="Dannebaum R.O."/>
            <person name="Kuo R.C."/>
            <person name="Labutti K."/>
            <person name="Haridas S."/>
            <person name="Kuo A."/>
            <person name="Salamov A."/>
            <person name="Ahrendt S.R."/>
            <person name="Lipzen A."/>
            <person name="Sullivan W."/>
            <person name="Andreopoulos W.B."/>
            <person name="Clum A."/>
            <person name="Lindquist E."/>
            <person name="Daum C."/>
            <person name="Ramamoorthy G.K."/>
            <person name="Gryganskyi A."/>
            <person name="Culley D."/>
            <person name="Magnuson J.K."/>
            <person name="James T.Y."/>
            <person name="O'Malley M.A."/>
            <person name="Stajich J.E."/>
            <person name="Spatafora J.W."/>
            <person name="Visel A."/>
            <person name="Grigoriev I.V."/>
        </authorList>
    </citation>
    <scope>NUCLEOTIDE SEQUENCE [LARGE SCALE GENOMIC DNA]</scope>
    <source>
        <strain evidence="2 3">PL171</strain>
    </source>
</reference>
<evidence type="ECO:0000313" key="2">
    <source>
        <dbReference type="EMBL" id="ORZ39332.1"/>
    </source>
</evidence>
<dbReference type="EMBL" id="MCFL01000005">
    <property type="protein sequence ID" value="ORZ39332.1"/>
    <property type="molecule type" value="Genomic_DNA"/>
</dbReference>
<keyword evidence="3" id="KW-1185">Reference proteome</keyword>
<name>A0A1Y2I1P8_9FUNG</name>
<gene>
    <name evidence="2" type="ORF">BCR44DRAFT_1245600</name>
</gene>
<evidence type="ECO:0000313" key="3">
    <source>
        <dbReference type="Proteomes" id="UP000193411"/>
    </source>
</evidence>
<protein>
    <submittedName>
        <fullName evidence="2">Uncharacterized protein</fullName>
    </submittedName>
</protein>
<accession>A0A1Y2I1P8</accession>
<proteinExistence type="predicted"/>
<dbReference type="Proteomes" id="UP000193411">
    <property type="component" value="Unassembled WGS sequence"/>
</dbReference>
<organism evidence="2 3">
    <name type="scientific">Catenaria anguillulae PL171</name>
    <dbReference type="NCBI Taxonomy" id="765915"/>
    <lineage>
        <taxon>Eukaryota</taxon>
        <taxon>Fungi</taxon>
        <taxon>Fungi incertae sedis</taxon>
        <taxon>Blastocladiomycota</taxon>
        <taxon>Blastocladiomycetes</taxon>
        <taxon>Blastocladiales</taxon>
        <taxon>Catenariaceae</taxon>
        <taxon>Catenaria</taxon>
    </lineage>
</organism>
<dbReference type="AlphaFoldDB" id="A0A1Y2I1P8"/>